<gene>
    <name evidence="1" type="ORF">CRV2_00013793</name>
</gene>
<evidence type="ECO:0000313" key="1">
    <source>
        <dbReference type="EMBL" id="CAG9948259.1"/>
    </source>
</evidence>
<reference evidence="1" key="2">
    <citation type="submission" date="2021-10" db="EMBL/GenBank/DDBJ databases">
        <authorList>
            <person name="Piombo E."/>
        </authorList>
    </citation>
    <scope>NUCLEOTIDE SEQUENCE</scope>
</reference>
<evidence type="ECO:0000313" key="2">
    <source>
        <dbReference type="Proteomes" id="UP000836387"/>
    </source>
</evidence>
<keyword evidence="2" id="KW-1185">Reference proteome</keyword>
<accession>A0ACA9U649</accession>
<comment type="caution">
    <text evidence="1">The sequence shown here is derived from an EMBL/GenBank/DDBJ whole genome shotgun (WGS) entry which is preliminary data.</text>
</comment>
<proteinExistence type="predicted"/>
<dbReference type="Proteomes" id="UP000836387">
    <property type="component" value="Unassembled WGS sequence"/>
</dbReference>
<dbReference type="EMBL" id="CADEHS020000024">
    <property type="protein sequence ID" value="CAG9948259.1"/>
    <property type="molecule type" value="Genomic_DNA"/>
</dbReference>
<name>A0ACA9U649_BIOOC</name>
<sequence>MPKLNLVVLERVSRAAIRQLHPEPKLETIHARLYSYNYESDFTPTAASGIRGWFPGSTE</sequence>
<reference evidence="1" key="1">
    <citation type="submission" date="2020-04" db="EMBL/GenBank/DDBJ databases">
        <authorList>
            <person name="Broberg M."/>
        </authorList>
    </citation>
    <scope>NUCLEOTIDE SEQUENCE</scope>
</reference>
<organism evidence="1 2">
    <name type="scientific">Clonostachys rosea f. rosea IK726</name>
    <dbReference type="NCBI Taxonomy" id="1349383"/>
    <lineage>
        <taxon>Eukaryota</taxon>
        <taxon>Fungi</taxon>
        <taxon>Dikarya</taxon>
        <taxon>Ascomycota</taxon>
        <taxon>Pezizomycotina</taxon>
        <taxon>Sordariomycetes</taxon>
        <taxon>Hypocreomycetidae</taxon>
        <taxon>Hypocreales</taxon>
        <taxon>Bionectriaceae</taxon>
        <taxon>Clonostachys</taxon>
    </lineage>
</organism>
<protein>
    <submittedName>
        <fullName evidence="1">Uncharacterized protein</fullName>
    </submittedName>
</protein>